<name>A0A6C0DN82_9ZZZZ</name>
<accession>A0A6C0DN82</accession>
<proteinExistence type="predicted"/>
<evidence type="ECO:0000313" key="1">
    <source>
        <dbReference type="EMBL" id="QHT17670.1"/>
    </source>
</evidence>
<dbReference type="AlphaFoldDB" id="A0A6C0DN82"/>
<organism evidence="1">
    <name type="scientific">viral metagenome</name>
    <dbReference type="NCBI Taxonomy" id="1070528"/>
    <lineage>
        <taxon>unclassified sequences</taxon>
        <taxon>metagenomes</taxon>
        <taxon>organismal metagenomes</taxon>
    </lineage>
</organism>
<reference evidence="1" key="1">
    <citation type="journal article" date="2020" name="Nature">
        <title>Giant virus diversity and host interactions through global metagenomics.</title>
        <authorList>
            <person name="Schulz F."/>
            <person name="Roux S."/>
            <person name="Paez-Espino D."/>
            <person name="Jungbluth S."/>
            <person name="Walsh D.A."/>
            <person name="Denef V.J."/>
            <person name="McMahon K.D."/>
            <person name="Konstantinidis K.T."/>
            <person name="Eloe-Fadrosh E.A."/>
            <person name="Kyrpides N.C."/>
            <person name="Woyke T."/>
        </authorList>
    </citation>
    <scope>NUCLEOTIDE SEQUENCE</scope>
    <source>
        <strain evidence="1">GVMAG-M-3300023174-30</strain>
    </source>
</reference>
<dbReference type="EMBL" id="MN739643">
    <property type="protein sequence ID" value="QHT17670.1"/>
    <property type="molecule type" value="Genomic_DNA"/>
</dbReference>
<protein>
    <submittedName>
        <fullName evidence="1">Uncharacterized protein</fullName>
    </submittedName>
</protein>
<sequence length="174" mass="20202">MEDNREYRIVIIDSANAIFNDSNIYSFYVNLMQPLRDVYKIKILHAAVSIANSNMGPDHPINNLDPIYIDLNNYNRTTGAINTANGINYVSYYDSIIIDTNKIYPTAKLTDYTTMFNNFNENEGAYMINPIEPQFSRININLYDKTNTLFTKTLISRCLIKICVYYNTKKITRF</sequence>